<feature type="domain" description="TonB C-terminal" evidence="7">
    <location>
        <begin position="285"/>
        <end position="373"/>
    </location>
</feature>
<accession>A0ABY1P5K8</accession>
<feature type="compositionally biased region" description="Basic and acidic residues" evidence="5">
    <location>
        <begin position="167"/>
        <end position="185"/>
    </location>
</feature>
<evidence type="ECO:0000256" key="3">
    <source>
        <dbReference type="ARBA" id="ARBA00022989"/>
    </source>
</evidence>
<feature type="compositionally biased region" description="Polar residues" evidence="5">
    <location>
        <begin position="261"/>
        <end position="270"/>
    </location>
</feature>
<keyword evidence="6" id="KW-0732">Signal</keyword>
<evidence type="ECO:0000259" key="7">
    <source>
        <dbReference type="PROSITE" id="PS52015"/>
    </source>
</evidence>
<feature type="signal peptide" evidence="6">
    <location>
        <begin position="1"/>
        <end position="20"/>
    </location>
</feature>
<dbReference type="PROSITE" id="PS52015">
    <property type="entry name" value="TONB_CTD"/>
    <property type="match status" value="1"/>
</dbReference>
<keyword evidence="4" id="KW-0472">Membrane</keyword>
<evidence type="ECO:0000256" key="5">
    <source>
        <dbReference type="SAM" id="MobiDB-lite"/>
    </source>
</evidence>
<dbReference type="InterPro" id="IPR037682">
    <property type="entry name" value="TonB_C"/>
</dbReference>
<evidence type="ECO:0000256" key="4">
    <source>
        <dbReference type="ARBA" id="ARBA00023136"/>
    </source>
</evidence>
<gene>
    <name evidence="8" type="ORF">SAMN06265374_2805</name>
</gene>
<proteinExistence type="predicted"/>
<reference evidence="8 9" key="1">
    <citation type="submission" date="2017-05" db="EMBL/GenBank/DDBJ databases">
        <authorList>
            <person name="Varghese N."/>
            <person name="Submissions S."/>
        </authorList>
    </citation>
    <scope>NUCLEOTIDE SEQUENCE [LARGE SCALE GENOMIC DNA]</scope>
    <source>
        <strain evidence="8 9">DSM 15949</strain>
    </source>
</reference>
<feature type="chain" id="PRO_5046760232" evidence="6">
    <location>
        <begin position="21"/>
        <end position="373"/>
    </location>
</feature>
<dbReference type="Pfam" id="PF13103">
    <property type="entry name" value="TonB_2"/>
    <property type="match status" value="1"/>
</dbReference>
<evidence type="ECO:0000256" key="6">
    <source>
        <dbReference type="SAM" id="SignalP"/>
    </source>
</evidence>
<keyword evidence="2" id="KW-0812">Transmembrane</keyword>
<feature type="region of interest" description="Disordered" evidence="5">
    <location>
        <begin position="144"/>
        <end position="288"/>
    </location>
</feature>
<dbReference type="RefSeq" id="WP_155192760.1">
    <property type="nucleotide sequence ID" value="NZ_BAAAEA010000002.1"/>
</dbReference>
<evidence type="ECO:0000256" key="2">
    <source>
        <dbReference type="ARBA" id="ARBA00022692"/>
    </source>
</evidence>
<evidence type="ECO:0000313" key="9">
    <source>
        <dbReference type="Proteomes" id="UP001157914"/>
    </source>
</evidence>
<protein>
    <submittedName>
        <fullName evidence="8">Protein TonB</fullName>
    </submittedName>
</protein>
<dbReference type="NCBIfam" id="TIGR01352">
    <property type="entry name" value="tonB_Cterm"/>
    <property type="match status" value="1"/>
</dbReference>
<dbReference type="Proteomes" id="UP001157914">
    <property type="component" value="Unassembled WGS sequence"/>
</dbReference>
<organism evidence="8 9">
    <name type="scientific">Roseibium denhamense</name>
    <dbReference type="NCBI Taxonomy" id="76305"/>
    <lineage>
        <taxon>Bacteria</taxon>
        <taxon>Pseudomonadati</taxon>
        <taxon>Pseudomonadota</taxon>
        <taxon>Alphaproteobacteria</taxon>
        <taxon>Hyphomicrobiales</taxon>
        <taxon>Stappiaceae</taxon>
        <taxon>Roseibium</taxon>
    </lineage>
</organism>
<evidence type="ECO:0000256" key="1">
    <source>
        <dbReference type="ARBA" id="ARBA00004167"/>
    </source>
</evidence>
<dbReference type="EMBL" id="FXTT01000003">
    <property type="protein sequence ID" value="SMP26831.1"/>
    <property type="molecule type" value="Genomic_DNA"/>
</dbReference>
<comment type="caution">
    <text evidence="8">The sequence shown here is derived from an EMBL/GenBank/DDBJ whole genome shotgun (WGS) entry which is preliminary data.</text>
</comment>
<dbReference type="Gene3D" id="3.30.1150.10">
    <property type="match status" value="1"/>
</dbReference>
<keyword evidence="9" id="KW-1185">Reference proteome</keyword>
<evidence type="ECO:0000313" key="8">
    <source>
        <dbReference type="EMBL" id="SMP26831.1"/>
    </source>
</evidence>
<dbReference type="InterPro" id="IPR006260">
    <property type="entry name" value="TonB/TolA_C"/>
</dbReference>
<comment type="subcellular location">
    <subcellularLocation>
        <location evidence="1">Membrane</location>
        <topology evidence="1">Single-pass membrane protein</topology>
    </subcellularLocation>
</comment>
<dbReference type="SUPFAM" id="SSF74653">
    <property type="entry name" value="TolA/TonB C-terminal domain"/>
    <property type="match status" value="1"/>
</dbReference>
<feature type="compositionally biased region" description="Polar residues" evidence="5">
    <location>
        <begin position="235"/>
        <end position="246"/>
    </location>
</feature>
<name>A0ABY1P5K8_9HYPH</name>
<sequence>MTRRGRVWTIALLASAALHAGAVAVSLSAKPKLELGGAGAYEAPTLGSSPFNTVVAGTLAATVTPAVDVPISEPAADASVVSAKRVQSAPLTTARPVSPAVPATAAVSTQSSTALPLSSRGTPLLSAKQAQNTPEQFLKAASPVPSNLAKPAPVETAPHLPPETPEDEPREKEADPVREQDRQLDESVAEPAAAVEISSKSQQIAPEPADAVEETTALPADAPLPRTKPAPPKRTVTTQPDRSVQEQPKAAAKTRSGAGGQSNQTAQKGGSQRKGKSDTAGNAAVSNYPGKVYRQLLRAVRAPRSGRPPRRDAQVRFTVNAAGAVSGIRLFQSSGSTAFDKAVQAAVRSAAPFPAIPPAANRSTWTFTLPVGQ</sequence>
<keyword evidence="3" id="KW-1133">Transmembrane helix</keyword>